<feature type="chain" id="PRO_5015094166" description="Secreted protein" evidence="1">
    <location>
        <begin position="35"/>
        <end position="103"/>
    </location>
</feature>
<dbReference type="GeneID" id="20342132"/>
<accession>J3NK93</accession>
<reference evidence="3" key="4">
    <citation type="journal article" date="2015" name="G3 (Bethesda)">
        <title>Genome sequences of three phytopathogenic species of the Magnaporthaceae family of fungi.</title>
        <authorList>
            <person name="Okagaki L.H."/>
            <person name="Nunes C.C."/>
            <person name="Sailsbery J."/>
            <person name="Clay B."/>
            <person name="Brown D."/>
            <person name="John T."/>
            <person name="Oh Y."/>
            <person name="Young N."/>
            <person name="Fitzgerald M."/>
            <person name="Haas B.J."/>
            <person name="Zeng Q."/>
            <person name="Young S."/>
            <person name="Adiconis X."/>
            <person name="Fan L."/>
            <person name="Levin J.Z."/>
            <person name="Mitchell T.K."/>
            <person name="Okubara P.A."/>
            <person name="Farman M.L."/>
            <person name="Kohn L.M."/>
            <person name="Birren B."/>
            <person name="Ma L.-J."/>
            <person name="Dean R.A."/>
        </authorList>
    </citation>
    <scope>NUCLEOTIDE SEQUENCE</scope>
    <source>
        <strain evidence="3">R3-111a-1</strain>
    </source>
</reference>
<organism evidence="2">
    <name type="scientific">Gaeumannomyces tritici (strain R3-111a-1)</name>
    <name type="common">Wheat and barley take-all root rot fungus</name>
    <name type="synonym">Gaeumannomyces graminis var. tritici</name>
    <dbReference type="NCBI Taxonomy" id="644352"/>
    <lineage>
        <taxon>Eukaryota</taxon>
        <taxon>Fungi</taxon>
        <taxon>Dikarya</taxon>
        <taxon>Ascomycota</taxon>
        <taxon>Pezizomycotina</taxon>
        <taxon>Sordariomycetes</taxon>
        <taxon>Sordariomycetidae</taxon>
        <taxon>Magnaporthales</taxon>
        <taxon>Magnaporthaceae</taxon>
        <taxon>Gaeumannomyces</taxon>
    </lineage>
</organism>
<keyword evidence="4" id="KW-1185">Reference proteome</keyword>
<evidence type="ECO:0000256" key="1">
    <source>
        <dbReference type="SAM" id="SignalP"/>
    </source>
</evidence>
<reference evidence="3" key="5">
    <citation type="submission" date="2018-04" db="UniProtKB">
        <authorList>
            <consortium name="EnsemblFungi"/>
        </authorList>
    </citation>
    <scope>IDENTIFICATION</scope>
    <source>
        <strain evidence="3">R3-111a-1</strain>
    </source>
</reference>
<evidence type="ECO:0000313" key="2">
    <source>
        <dbReference type="EMBL" id="EJT81697.1"/>
    </source>
</evidence>
<evidence type="ECO:0000313" key="3">
    <source>
        <dbReference type="EnsemblFungi" id="EJT81697"/>
    </source>
</evidence>
<evidence type="ECO:0008006" key="5">
    <source>
        <dbReference type="Google" id="ProtNLM"/>
    </source>
</evidence>
<dbReference type="HOGENOM" id="CLU_2263940_0_0_1"/>
<sequence>MALVQTVSAGGGLKSVQWLFLRLILGIMSPGATQQPAGHENHSQLAFICPRASHPKDKQLKTKEVPAVWTYNTCESSLQEKHFVCVAVRGCSLRGKVYPLKYC</sequence>
<dbReference type="AlphaFoldDB" id="J3NK93"/>
<proteinExistence type="predicted"/>
<feature type="signal peptide" evidence="1">
    <location>
        <begin position="1"/>
        <end position="34"/>
    </location>
</feature>
<keyword evidence="1" id="KW-0732">Signal</keyword>
<dbReference type="RefSeq" id="XP_009217706.1">
    <property type="nucleotide sequence ID" value="XM_009219442.1"/>
</dbReference>
<name>J3NK93_GAET3</name>
<evidence type="ECO:0000313" key="4">
    <source>
        <dbReference type="Proteomes" id="UP000006039"/>
    </source>
</evidence>
<dbReference type="Proteomes" id="UP000006039">
    <property type="component" value="Unassembled WGS sequence"/>
</dbReference>
<dbReference type="EnsemblFungi" id="EJT81697">
    <property type="protein sequence ID" value="EJT81697"/>
    <property type="gene ID" value="GGTG_01674"/>
</dbReference>
<dbReference type="EMBL" id="GL385395">
    <property type="protein sequence ID" value="EJT81697.1"/>
    <property type="molecule type" value="Genomic_DNA"/>
</dbReference>
<reference evidence="2" key="3">
    <citation type="submission" date="2010-09" db="EMBL/GenBank/DDBJ databases">
        <title>Annotation of Gaeumannomyces graminis var. tritici R3-111a-1.</title>
        <authorList>
            <consortium name="The Broad Institute Genome Sequencing Platform"/>
            <person name="Ma L.-J."/>
            <person name="Dead R."/>
            <person name="Young S.K."/>
            <person name="Zeng Q."/>
            <person name="Gargeya S."/>
            <person name="Fitzgerald M."/>
            <person name="Haas B."/>
            <person name="Abouelleil A."/>
            <person name="Alvarado L."/>
            <person name="Arachchi H.M."/>
            <person name="Berlin A."/>
            <person name="Brown A."/>
            <person name="Chapman S.B."/>
            <person name="Chen Z."/>
            <person name="Dunbar C."/>
            <person name="Freedman E."/>
            <person name="Gearin G."/>
            <person name="Gellesch M."/>
            <person name="Goldberg J."/>
            <person name="Griggs A."/>
            <person name="Gujja S."/>
            <person name="Heiman D."/>
            <person name="Howarth C."/>
            <person name="Larson L."/>
            <person name="Lui A."/>
            <person name="MacDonald P.J.P."/>
            <person name="Mehta T."/>
            <person name="Montmayeur A."/>
            <person name="Murphy C."/>
            <person name="Neiman D."/>
            <person name="Pearson M."/>
            <person name="Priest M."/>
            <person name="Roberts A."/>
            <person name="Saif S."/>
            <person name="Shea T."/>
            <person name="Shenoy N."/>
            <person name="Sisk P."/>
            <person name="Stolte C."/>
            <person name="Sykes S."/>
            <person name="Yandava C."/>
            <person name="Wortman J."/>
            <person name="Nusbaum C."/>
            <person name="Birren B."/>
        </authorList>
    </citation>
    <scope>NUCLEOTIDE SEQUENCE</scope>
    <source>
        <strain evidence="2">R3-111a-1</strain>
    </source>
</reference>
<gene>
    <name evidence="3" type="primary">20342132</name>
    <name evidence="2" type="ORF">GGTG_01674</name>
</gene>
<reference evidence="2" key="2">
    <citation type="submission" date="2010-07" db="EMBL/GenBank/DDBJ databases">
        <authorList>
            <consortium name="The Broad Institute Genome Sequencing Platform"/>
            <consortium name="Broad Institute Genome Sequencing Center for Infectious Disease"/>
            <person name="Ma L.-J."/>
            <person name="Dead R."/>
            <person name="Young S."/>
            <person name="Zeng Q."/>
            <person name="Koehrsen M."/>
            <person name="Alvarado L."/>
            <person name="Berlin A."/>
            <person name="Chapman S.B."/>
            <person name="Chen Z."/>
            <person name="Freedman E."/>
            <person name="Gellesch M."/>
            <person name="Goldberg J."/>
            <person name="Griggs A."/>
            <person name="Gujja S."/>
            <person name="Heilman E.R."/>
            <person name="Heiman D."/>
            <person name="Hepburn T."/>
            <person name="Howarth C."/>
            <person name="Jen D."/>
            <person name="Larson L."/>
            <person name="Mehta T."/>
            <person name="Neiman D."/>
            <person name="Pearson M."/>
            <person name="Roberts A."/>
            <person name="Saif S."/>
            <person name="Shea T."/>
            <person name="Shenoy N."/>
            <person name="Sisk P."/>
            <person name="Stolte C."/>
            <person name="Sykes S."/>
            <person name="Walk T."/>
            <person name="White J."/>
            <person name="Yandava C."/>
            <person name="Haas B."/>
            <person name="Nusbaum C."/>
            <person name="Birren B."/>
        </authorList>
    </citation>
    <scope>NUCLEOTIDE SEQUENCE</scope>
    <source>
        <strain evidence="2">R3-111a-1</strain>
    </source>
</reference>
<protein>
    <recommendedName>
        <fullName evidence="5">Secreted protein</fullName>
    </recommendedName>
</protein>
<dbReference type="VEuPathDB" id="FungiDB:GGTG_01674"/>
<reference evidence="4" key="1">
    <citation type="submission" date="2010-07" db="EMBL/GenBank/DDBJ databases">
        <title>The genome sequence of Gaeumannomyces graminis var. tritici strain R3-111a-1.</title>
        <authorList>
            <consortium name="The Broad Institute Genome Sequencing Platform"/>
            <person name="Ma L.-J."/>
            <person name="Dead R."/>
            <person name="Young S."/>
            <person name="Zeng Q."/>
            <person name="Koehrsen M."/>
            <person name="Alvarado L."/>
            <person name="Berlin A."/>
            <person name="Chapman S.B."/>
            <person name="Chen Z."/>
            <person name="Freedman E."/>
            <person name="Gellesch M."/>
            <person name="Goldberg J."/>
            <person name="Griggs A."/>
            <person name="Gujja S."/>
            <person name="Heilman E.R."/>
            <person name="Heiman D."/>
            <person name="Hepburn T."/>
            <person name="Howarth C."/>
            <person name="Jen D."/>
            <person name="Larson L."/>
            <person name="Mehta T."/>
            <person name="Neiman D."/>
            <person name="Pearson M."/>
            <person name="Roberts A."/>
            <person name="Saif S."/>
            <person name="Shea T."/>
            <person name="Shenoy N."/>
            <person name="Sisk P."/>
            <person name="Stolte C."/>
            <person name="Sykes S."/>
            <person name="Walk T."/>
            <person name="White J."/>
            <person name="Yandava C."/>
            <person name="Haas B."/>
            <person name="Nusbaum C."/>
            <person name="Birren B."/>
        </authorList>
    </citation>
    <scope>NUCLEOTIDE SEQUENCE [LARGE SCALE GENOMIC DNA]</scope>
    <source>
        <strain evidence="4">R3-111a-1</strain>
    </source>
</reference>